<evidence type="ECO:0000313" key="15">
    <source>
        <dbReference type="Proteomes" id="UP000711178"/>
    </source>
</evidence>
<accession>A0ABS7FEP1</accession>
<gene>
    <name evidence="14" type="ORF">KIF53_09960</name>
</gene>
<evidence type="ECO:0000256" key="10">
    <source>
        <dbReference type="ARBA" id="ARBA00049252"/>
    </source>
</evidence>
<dbReference type="GO" id="GO:0004126">
    <property type="term" value="F:cytidine deaminase activity"/>
    <property type="evidence" value="ECO:0007669"/>
    <property type="project" value="UniProtKB-EC"/>
</dbReference>
<dbReference type="Gene3D" id="3.40.140.10">
    <property type="entry name" value="Cytidine Deaminase, domain 2"/>
    <property type="match status" value="1"/>
</dbReference>
<comment type="function">
    <text evidence="2 12">This enzyme scavenges exogenous and endogenous cytidine and 2'-deoxycytidine for UMP synthesis.</text>
</comment>
<dbReference type="PROSITE" id="PS51747">
    <property type="entry name" value="CYT_DCMP_DEAMINASES_2"/>
    <property type="match status" value="1"/>
</dbReference>
<dbReference type="InterPro" id="IPR002125">
    <property type="entry name" value="CMP_dCMP_dom"/>
</dbReference>
<dbReference type="SUPFAM" id="SSF53927">
    <property type="entry name" value="Cytidine deaminase-like"/>
    <property type="match status" value="1"/>
</dbReference>
<keyword evidence="8 12" id="KW-0862">Zinc</keyword>
<dbReference type="Pfam" id="PF00383">
    <property type="entry name" value="dCMP_cyt_deam_1"/>
    <property type="match status" value="1"/>
</dbReference>
<evidence type="ECO:0000259" key="13">
    <source>
        <dbReference type="PROSITE" id="PS51747"/>
    </source>
</evidence>
<comment type="catalytic activity">
    <reaction evidence="10 12">
        <text>2'-deoxycytidine + H2O + H(+) = 2'-deoxyuridine + NH4(+)</text>
        <dbReference type="Rhea" id="RHEA:13433"/>
        <dbReference type="ChEBI" id="CHEBI:15377"/>
        <dbReference type="ChEBI" id="CHEBI:15378"/>
        <dbReference type="ChEBI" id="CHEBI:15698"/>
        <dbReference type="ChEBI" id="CHEBI:16450"/>
        <dbReference type="ChEBI" id="CHEBI:28938"/>
        <dbReference type="EC" id="3.5.4.5"/>
    </reaction>
</comment>
<dbReference type="CDD" id="cd01283">
    <property type="entry name" value="cytidine_deaminase"/>
    <property type="match status" value="1"/>
</dbReference>
<dbReference type="EC" id="3.5.4.5" evidence="4 12"/>
<evidence type="ECO:0000313" key="14">
    <source>
        <dbReference type="EMBL" id="MBW8287950.1"/>
    </source>
</evidence>
<dbReference type="InterPro" id="IPR016193">
    <property type="entry name" value="Cytidine_deaminase-like"/>
</dbReference>
<comment type="caution">
    <text evidence="14">The sequence shown here is derived from an EMBL/GenBank/DDBJ whole genome shotgun (WGS) entry which is preliminary data.</text>
</comment>
<proteinExistence type="inferred from homology"/>
<dbReference type="NCBIfam" id="TIGR01354">
    <property type="entry name" value="cyt_deam_tetra"/>
    <property type="match status" value="1"/>
</dbReference>
<name>A0ABS7FEP1_9NEIS</name>
<evidence type="ECO:0000256" key="5">
    <source>
        <dbReference type="ARBA" id="ARBA00018266"/>
    </source>
</evidence>
<reference evidence="14 15" key="1">
    <citation type="submission" date="2021-05" db="EMBL/GenBank/DDBJ databases">
        <title>Draft Whole Genome Sequencing Of Biosensor Chromobacterium violaceum Strain CV026 Reveals A Regulatory RNA In Chromobacterium violaceum Phenotype Regulatory Network.</title>
        <authorList>
            <person name="Hong K.W."/>
            <person name="Chan K.G."/>
            <person name="Chang C.-Y."/>
        </authorList>
    </citation>
    <scope>NUCLEOTIDE SEQUENCE [LARGE SCALE GENOMIC DNA]</scope>
    <source>
        <strain evidence="14 15">ATCC 31532</strain>
    </source>
</reference>
<evidence type="ECO:0000256" key="12">
    <source>
        <dbReference type="RuleBase" id="RU364006"/>
    </source>
</evidence>
<feature type="domain" description="CMP/dCMP-type deaminase" evidence="13">
    <location>
        <begin position="31"/>
        <end position="158"/>
    </location>
</feature>
<evidence type="ECO:0000256" key="3">
    <source>
        <dbReference type="ARBA" id="ARBA00006576"/>
    </source>
</evidence>
<keyword evidence="6 12" id="KW-0479">Metal-binding</keyword>
<protein>
    <recommendedName>
        <fullName evidence="5 12">Cytidine deaminase</fullName>
        <ecNumber evidence="4 12">3.5.4.5</ecNumber>
    </recommendedName>
    <alternativeName>
        <fullName evidence="9 12">Cytidine aminohydrolase</fullName>
    </alternativeName>
</protein>
<keyword evidence="15" id="KW-1185">Reference proteome</keyword>
<dbReference type="PROSITE" id="PS00903">
    <property type="entry name" value="CYT_DCMP_DEAMINASES_1"/>
    <property type="match status" value="1"/>
</dbReference>
<evidence type="ECO:0000256" key="6">
    <source>
        <dbReference type="ARBA" id="ARBA00022723"/>
    </source>
</evidence>
<evidence type="ECO:0000256" key="1">
    <source>
        <dbReference type="ARBA" id="ARBA00001947"/>
    </source>
</evidence>
<comment type="cofactor">
    <cofactor evidence="1 12">
        <name>Zn(2+)</name>
        <dbReference type="ChEBI" id="CHEBI:29105"/>
    </cofactor>
</comment>
<dbReference type="NCBIfam" id="NF004064">
    <property type="entry name" value="PRK05578.1"/>
    <property type="match status" value="1"/>
</dbReference>
<keyword evidence="7 12" id="KW-0378">Hydrolase</keyword>
<dbReference type="PANTHER" id="PTHR11644:SF2">
    <property type="entry name" value="CYTIDINE DEAMINASE"/>
    <property type="match status" value="1"/>
</dbReference>
<evidence type="ECO:0000256" key="11">
    <source>
        <dbReference type="ARBA" id="ARBA00049558"/>
    </source>
</evidence>
<comment type="similarity">
    <text evidence="3 12">Belongs to the cytidine and deoxycytidylate deaminase family.</text>
</comment>
<comment type="catalytic activity">
    <reaction evidence="11 12">
        <text>cytidine + H2O + H(+) = uridine + NH4(+)</text>
        <dbReference type="Rhea" id="RHEA:16069"/>
        <dbReference type="ChEBI" id="CHEBI:15377"/>
        <dbReference type="ChEBI" id="CHEBI:15378"/>
        <dbReference type="ChEBI" id="CHEBI:16704"/>
        <dbReference type="ChEBI" id="CHEBI:17562"/>
        <dbReference type="ChEBI" id="CHEBI:28938"/>
        <dbReference type="EC" id="3.5.4.5"/>
    </reaction>
</comment>
<sequence length="165" mass="17330">MDKARVLAHHPSPTWFYGGSMTSNQQAPSKAQWAELETAARQAASQAYAPYSKFSVGAAILDGAGKIHIGCNVENASYSLGNCAERTAVYSARVNHGMREVVAVCIYTPTATPTPPCGACRQVLNEFGPTMRVRAICDGGDVIDATLDALLPGAFGPKNLQDAAG</sequence>
<evidence type="ECO:0000256" key="7">
    <source>
        <dbReference type="ARBA" id="ARBA00022801"/>
    </source>
</evidence>
<evidence type="ECO:0000256" key="2">
    <source>
        <dbReference type="ARBA" id="ARBA00003949"/>
    </source>
</evidence>
<organism evidence="14 15">
    <name type="scientific">Chromobacterium subtsugae</name>
    <dbReference type="NCBI Taxonomy" id="251747"/>
    <lineage>
        <taxon>Bacteria</taxon>
        <taxon>Pseudomonadati</taxon>
        <taxon>Pseudomonadota</taxon>
        <taxon>Betaproteobacteria</taxon>
        <taxon>Neisseriales</taxon>
        <taxon>Chromobacteriaceae</taxon>
        <taxon>Chromobacterium</taxon>
    </lineage>
</organism>
<dbReference type="PANTHER" id="PTHR11644">
    <property type="entry name" value="CYTIDINE DEAMINASE"/>
    <property type="match status" value="1"/>
</dbReference>
<evidence type="ECO:0000256" key="8">
    <source>
        <dbReference type="ARBA" id="ARBA00022833"/>
    </source>
</evidence>
<evidence type="ECO:0000256" key="9">
    <source>
        <dbReference type="ARBA" id="ARBA00032005"/>
    </source>
</evidence>
<dbReference type="InterPro" id="IPR050202">
    <property type="entry name" value="Cyt/Deoxycyt_deaminase"/>
</dbReference>
<dbReference type="InterPro" id="IPR016192">
    <property type="entry name" value="APOBEC/CMP_deaminase_Zn-bd"/>
</dbReference>
<evidence type="ECO:0000256" key="4">
    <source>
        <dbReference type="ARBA" id="ARBA00012783"/>
    </source>
</evidence>
<dbReference type="InterPro" id="IPR006262">
    <property type="entry name" value="Cyt_deam_tetra"/>
</dbReference>
<dbReference type="EMBL" id="JAHDTB010000007">
    <property type="protein sequence ID" value="MBW8287950.1"/>
    <property type="molecule type" value="Genomic_DNA"/>
</dbReference>
<dbReference type="Proteomes" id="UP000711178">
    <property type="component" value="Unassembled WGS sequence"/>
</dbReference>